<dbReference type="FunFam" id="3.20.20.70:FF:000004">
    <property type="entry name" value="Ribulose-phosphate 3-epimerase"/>
    <property type="match status" value="1"/>
</dbReference>
<dbReference type="SUPFAM" id="SSF51366">
    <property type="entry name" value="Ribulose-phoshate binding barrel"/>
    <property type="match status" value="1"/>
</dbReference>
<feature type="active site" description="Proton donor" evidence="10">
    <location>
        <position position="179"/>
    </location>
</feature>
<keyword evidence="8 10" id="KW-0479">Metal-binding</keyword>
<comment type="caution">
    <text evidence="10">Lacks conserved residue(s) required for the propagation of feature annotation.</text>
</comment>
<proteinExistence type="inferred from homology"/>
<protein>
    <recommendedName>
        <fullName evidence="7 10">Ribulose-phosphate 3-epimerase</fullName>
        <ecNumber evidence="7 10">5.1.3.1</ecNumber>
    </recommendedName>
</protein>
<comment type="cofactor">
    <cofactor evidence="3">
        <name>Co(2+)</name>
        <dbReference type="ChEBI" id="CHEBI:48828"/>
    </cofactor>
</comment>
<comment type="catalytic activity">
    <reaction evidence="1 10">
        <text>D-ribulose 5-phosphate = D-xylulose 5-phosphate</text>
        <dbReference type="Rhea" id="RHEA:13677"/>
        <dbReference type="ChEBI" id="CHEBI:57737"/>
        <dbReference type="ChEBI" id="CHEBI:58121"/>
        <dbReference type="EC" id="5.1.3.1"/>
    </reaction>
</comment>
<evidence type="ECO:0000256" key="10">
    <source>
        <dbReference type="HAMAP-Rule" id="MF_02227"/>
    </source>
</evidence>
<dbReference type="PROSITE" id="PS01086">
    <property type="entry name" value="RIBUL_P_3_EPIMER_2"/>
    <property type="match status" value="1"/>
</dbReference>
<dbReference type="InterPro" id="IPR026019">
    <property type="entry name" value="Ribul_P_3_epim"/>
</dbReference>
<feature type="binding site" evidence="10">
    <location>
        <position position="179"/>
    </location>
    <ligand>
        <name>a divalent metal cation</name>
        <dbReference type="ChEBI" id="CHEBI:60240"/>
    </ligand>
</feature>
<comment type="cofactor">
    <cofactor evidence="4">
        <name>Zn(2+)</name>
        <dbReference type="ChEBI" id="CHEBI:29105"/>
    </cofactor>
</comment>
<feature type="binding site" evidence="10">
    <location>
        <begin position="146"/>
        <end position="149"/>
    </location>
    <ligand>
        <name>substrate</name>
    </ligand>
</feature>
<feature type="binding site" evidence="10">
    <location>
        <begin position="179"/>
        <end position="181"/>
    </location>
    <ligand>
        <name>substrate</name>
    </ligand>
</feature>
<comment type="similarity">
    <text evidence="6 10">Belongs to the ribulose-phosphate 3-epimerase family.</text>
</comment>
<evidence type="ECO:0000313" key="11">
    <source>
        <dbReference type="EMBL" id="MBI3128380.1"/>
    </source>
</evidence>
<dbReference type="GO" id="GO:0006098">
    <property type="term" value="P:pentose-phosphate shunt"/>
    <property type="evidence" value="ECO:0007669"/>
    <property type="project" value="UniProtKB-UniRule"/>
</dbReference>
<sequence>MTRGKIRIAPSLLACRFERMGEEIEAVRRAGADWLHFDVMDGRFVPNISVGPMGVAAARRVSPDFVLDVHLMIADPDRYLEDFVRAGADLVTVHVEAAGHLHRTVQAIHALGALAGATLNPGTPLCALDPVLGDVDLVLIMSVNPGFGGQKFIPSALERVREARRMLDARKSGALLEVDGGVTAGNAAALREAGADVLVAGTAVFGSPDYAGAIREIRGGEMDTENNRCPVCLVDKPRIEGISNKDAYKVDCHGKGCGRFSYSGPAKIEKLKNLTLDEREVLKAYIVRKNQDGIEPCLDKMTVDAILAGTAG</sequence>
<dbReference type="GO" id="GO:0004750">
    <property type="term" value="F:D-ribulose-phosphate 3-epimerase activity"/>
    <property type="evidence" value="ECO:0007669"/>
    <property type="project" value="UniProtKB-UniRule"/>
</dbReference>
<dbReference type="CDD" id="cd00429">
    <property type="entry name" value="RPE"/>
    <property type="match status" value="1"/>
</dbReference>
<feature type="active site" description="Proton acceptor" evidence="10">
    <location>
        <position position="38"/>
    </location>
</feature>
<feature type="binding site" evidence="10">
    <location>
        <position position="70"/>
    </location>
    <ligand>
        <name>a divalent metal cation</name>
        <dbReference type="ChEBI" id="CHEBI:60240"/>
    </ligand>
</feature>
<dbReference type="InterPro" id="IPR011060">
    <property type="entry name" value="RibuloseP-bd_barrel"/>
</dbReference>
<dbReference type="NCBIfam" id="NF004076">
    <property type="entry name" value="PRK05581.1-4"/>
    <property type="match status" value="1"/>
</dbReference>
<evidence type="ECO:0000256" key="4">
    <source>
        <dbReference type="ARBA" id="ARBA00001947"/>
    </source>
</evidence>
<comment type="function">
    <text evidence="10">Catalyzes the reversible epimerization of D-ribulose 5-phosphate to D-xylulose 5-phosphate.</text>
</comment>
<accession>A0A932MN63</accession>
<organism evidence="11 12">
    <name type="scientific">Tectimicrobiota bacterium</name>
    <dbReference type="NCBI Taxonomy" id="2528274"/>
    <lineage>
        <taxon>Bacteria</taxon>
        <taxon>Pseudomonadati</taxon>
        <taxon>Nitrospinota/Tectimicrobiota group</taxon>
        <taxon>Candidatus Tectimicrobiota</taxon>
    </lineage>
</organism>
<dbReference type="EMBL" id="JACPUR010000029">
    <property type="protein sequence ID" value="MBI3128380.1"/>
    <property type="molecule type" value="Genomic_DNA"/>
</dbReference>
<dbReference type="AlphaFoldDB" id="A0A932MN63"/>
<comment type="cofactor">
    <cofactor evidence="5">
        <name>Fe(2+)</name>
        <dbReference type="ChEBI" id="CHEBI:29033"/>
    </cofactor>
</comment>
<gene>
    <name evidence="10" type="primary">rpe</name>
    <name evidence="11" type="ORF">HYZ11_12305</name>
</gene>
<dbReference type="Gene3D" id="3.20.20.70">
    <property type="entry name" value="Aldolase class I"/>
    <property type="match status" value="1"/>
</dbReference>
<comment type="cofactor">
    <cofactor evidence="10">
        <name>a divalent metal cation</name>
        <dbReference type="ChEBI" id="CHEBI:60240"/>
    </cofactor>
    <text evidence="10">Binds 1 divalent metal cation per subunit.</text>
</comment>
<feature type="binding site" evidence="10">
    <location>
        <position position="70"/>
    </location>
    <ligand>
        <name>substrate</name>
    </ligand>
</feature>
<dbReference type="GO" id="GO:0046872">
    <property type="term" value="F:metal ion binding"/>
    <property type="evidence" value="ECO:0007669"/>
    <property type="project" value="UniProtKB-UniRule"/>
</dbReference>
<dbReference type="PANTHER" id="PTHR11749">
    <property type="entry name" value="RIBULOSE-5-PHOSPHATE-3-EPIMERASE"/>
    <property type="match status" value="1"/>
</dbReference>
<evidence type="ECO:0000256" key="9">
    <source>
        <dbReference type="ARBA" id="ARBA00023235"/>
    </source>
</evidence>
<evidence type="ECO:0000256" key="8">
    <source>
        <dbReference type="ARBA" id="ARBA00022723"/>
    </source>
</evidence>
<evidence type="ECO:0000256" key="6">
    <source>
        <dbReference type="ARBA" id="ARBA00009541"/>
    </source>
</evidence>
<evidence type="ECO:0000256" key="7">
    <source>
        <dbReference type="ARBA" id="ARBA00013188"/>
    </source>
</evidence>
<dbReference type="EC" id="5.1.3.1" evidence="7 10"/>
<keyword evidence="9 10" id="KW-0413">Isomerase</keyword>
<evidence type="ECO:0000256" key="1">
    <source>
        <dbReference type="ARBA" id="ARBA00001782"/>
    </source>
</evidence>
<evidence type="ECO:0000313" key="12">
    <source>
        <dbReference type="Proteomes" id="UP000782312"/>
    </source>
</evidence>
<name>A0A932MN63_UNCTE</name>
<dbReference type="InterPro" id="IPR000056">
    <property type="entry name" value="Ribul_P_3_epim-like"/>
</dbReference>
<dbReference type="Pfam" id="PF00834">
    <property type="entry name" value="Ribul_P_3_epim"/>
    <property type="match status" value="1"/>
</dbReference>
<evidence type="ECO:0000256" key="5">
    <source>
        <dbReference type="ARBA" id="ARBA00001954"/>
    </source>
</evidence>
<dbReference type="GO" id="GO:0005737">
    <property type="term" value="C:cytoplasm"/>
    <property type="evidence" value="ECO:0007669"/>
    <property type="project" value="UniProtKB-ARBA"/>
</dbReference>
<reference evidence="11" key="1">
    <citation type="submission" date="2020-07" db="EMBL/GenBank/DDBJ databases">
        <title>Huge and variable diversity of episymbiotic CPR bacteria and DPANN archaea in groundwater ecosystems.</title>
        <authorList>
            <person name="He C.Y."/>
            <person name="Keren R."/>
            <person name="Whittaker M."/>
            <person name="Farag I.F."/>
            <person name="Doudna J."/>
            <person name="Cate J.H.D."/>
            <person name="Banfield J.F."/>
        </authorList>
    </citation>
    <scope>NUCLEOTIDE SEQUENCE</scope>
    <source>
        <strain evidence="11">NC_groundwater_763_Ag_S-0.2um_68_21</strain>
    </source>
</reference>
<evidence type="ECO:0000256" key="2">
    <source>
        <dbReference type="ARBA" id="ARBA00001936"/>
    </source>
</evidence>
<feature type="binding site" evidence="10">
    <location>
        <position position="38"/>
    </location>
    <ligand>
        <name>a divalent metal cation</name>
        <dbReference type="ChEBI" id="CHEBI:60240"/>
    </ligand>
</feature>
<dbReference type="GO" id="GO:0019323">
    <property type="term" value="P:pentose catabolic process"/>
    <property type="evidence" value="ECO:0007669"/>
    <property type="project" value="UniProtKB-UniRule"/>
</dbReference>
<evidence type="ECO:0000256" key="3">
    <source>
        <dbReference type="ARBA" id="ARBA00001941"/>
    </source>
</evidence>
<dbReference type="PROSITE" id="PS01085">
    <property type="entry name" value="RIBUL_P_3_EPIMER_1"/>
    <property type="match status" value="1"/>
</dbReference>
<dbReference type="InterPro" id="IPR013785">
    <property type="entry name" value="Aldolase_TIM"/>
</dbReference>
<dbReference type="NCBIfam" id="TIGR01163">
    <property type="entry name" value="rpe"/>
    <property type="match status" value="1"/>
</dbReference>
<feature type="binding site" evidence="10">
    <location>
        <position position="36"/>
    </location>
    <ligand>
        <name>a divalent metal cation</name>
        <dbReference type="ChEBI" id="CHEBI:60240"/>
    </ligand>
</feature>
<feature type="binding site" evidence="10">
    <location>
        <position position="11"/>
    </location>
    <ligand>
        <name>substrate</name>
    </ligand>
</feature>
<comment type="cofactor">
    <cofactor evidence="2">
        <name>Mn(2+)</name>
        <dbReference type="ChEBI" id="CHEBI:29035"/>
    </cofactor>
</comment>
<comment type="pathway">
    <text evidence="10">Carbohydrate degradation.</text>
</comment>
<dbReference type="Proteomes" id="UP000782312">
    <property type="component" value="Unassembled WGS sequence"/>
</dbReference>
<keyword evidence="10" id="KW-0119">Carbohydrate metabolism</keyword>
<dbReference type="HAMAP" id="MF_02227">
    <property type="entry name" value="RPE"/>
    <property type="match status" value="1"/>
</dbReference>
<comment type="caution">
    <text evidence="11">The sequence shown here is derived from an EMBL/GenBank/DDBJ whole genome shotgun (WGS) entry which is preliminary data.</text>
</comment>